<protein>
    <recommendedName>
        <fullName evidence="1">F-box domain-containing protein</fullName>
    </recommendedName>
</protein>
<dbReference type="InterPro" id="IPR001810">
    <property type="entry name" value="F-box_dom"/>
</dbReference>
<dbReference type="CDD" id="cd09917">
    <property type="entry name" value="F-box_SF"/>
    <property type="match status" value="1"/>
</dbReference>
<sequence>MIFMRSAAKAMSLKSILRWLPNECLYIILECLATRDLAAMCRTSRLLRNMGTQMLYREVTICSEVQFELFLEGLWRGVTGKETPVRKIRSFVLRKSAVRGRLTKAQEKKLTVILCKMSALEFIRFEPHIMDYSALFQNARFPALATFHGYLGETAVAAIDFLNRHSATLSSVQVITPHPREFPPGMQRIHLPTLRELGTRPSLLGLFDFTDVPLTKIIFLTQEFDGNTSAAPFADLRGVSTLQNVTVLSYRDRGQWLTLLRIIAANLSHLQHLTFTEMRDNRAPISHDDANNVAAALEKFDALNVLEMGNAVGNPFDTVVRWGNVCQTLQSIRLNGVTYERGETDWSVPKKGAV</sequence>
<dbReference type="EMBL" id="JAWWNJ010000121">
    <property type="protein sequence ID" value="KAK6988642.1"/>
    <property type="molecule type" value="Genomic_DNA"/>
</dbReference>
<proteinExistence type="predicted"/>
<evidence type="ECO:0000259" key="1">
    <source>
        <dbReference type="Pfam" id="PF00646"/>
    </source>
</evidence>
<dbReference type="Pfam" id="PF00646">
    <property type="entry name" value="F-box"/>
    <property type="match status" value="1"/>
</dbReference>
<gene>
    <name evidence="2" type="ORF">R3P38DRAFT_275457</name>
</gene>
<dbReference type="InterPro" id="IPR036047">
    <property type="entry name" value="F-box-like_dom_sf"/>
</dbReference>
<dbReference type="AlphaFoldDB" id="A0AAV9ZR61"/>
<dbReference type="Proteomes" id="UP001362999">
    <property type="component" value="Unassembled WGS sequence"/>
</dbReference>
<evidence type="ECO:0000313" key="2">
    <source>
        <dbReference type="EMBL" id="KAK6988642.1"/>
    </source>
</evidence>
<organism evidence="2 3">
    <name type="scientific">Favolaschia claudopus</name>
    <dbReference type="NCBI Taxonomy" id="2862362"/>
    <lineage>
        <taxon>Eukaryota</taxon>
        <taxon>Fungi</taxon>
        <taxon>Dikarya</taxon>
        <taxon>Basidiomycota</taxon>
        <taxon>Agaricomycotina</taxon>
        <taxon>Agaricomycetes</taxon>
        <taxon>Agaricomycetidae</taxon>
        <taxon>Agaricales</taxon>
        <taxon>Marasmiineae</taxon>
        <taxon>Mycenaceae</taxon>
        <taxon>Favolaschia</taxon>
    </lineage>
</organism>
<evidence type="ECO:0000313" key="3">
    <source>
        <dbReference type="Proteomes" id="UP001362999"/>
    </source>
</evidence>
<reference evidence="2 3" key="1">
    <citation type="journal article" date="2024" name="J Genomics">
        <title>Draft genome sequencing and assembly of Favolaschia claudopus CIRM-BRFM 2984 isolated from oak limbs.</title>
        <authorList>
            <person name="Navarro D."/>
            <person name="Drula E."/>
            <person name="Chaduli D."/>
            <person name="Cazenave R."/>
            <person name="Ahrendt S."/>
            <person name="Wang J."/>
            <person name="Lipzen A."/>
            <person name="Daum C."/>
            <person name="Barry K."/>
            <person name="Grigoriev I.V."/>
            <person name="Favel A."/>
            <person name="Rosso M.N."/>
            <person name="Martin F."/>
        </authorList>
    </citation>
    <scope>NUCLEOTIDE SEQUENCE [LARGE SCALE GENOMIC DNA]</scope>
    <source>
        <strain evidence="2 3">CIRM-BRFM 2984</strain>
    </source>
</reference>
<dbReference type="SUPFAM" id="SSF81383">
    <property type="entry name" value="F-box domain"/>
    <property type="match status" value="1"/>
</dbReference>
<name>A0AAV9ZR61_9AGAR</name>
<keyword evidence="3" id="KW-1185">Reference proteome</keyword>
<feature type="domain" description="F-box" evidence="1">
    <location>
        <begin position="20"/>
        <end position="49"/>
    </location>
</feature>
<comment type="caution">
    <text evidence="2">The sequence shown here is derived from an EMBL/GenBank/DDBJ whole genome shotgun (WGS) entry which is preliminary data.</text>
</comment>
<accession>A0AAV9ZR61</accession>